<gene>
    <name evidence="1" type="ORF">PsorP6_006580</name>
</gene>
<comment type="caution">
    <text evidence="1">The sequence shown here is derived from an EMBL/GenBank/DDBJ whole genome shotgun (WGS) entry which is preliminary data.</text>
</comment>
<reference evidence="1 2" key="1">
    <citation type="journal article" date="2022" name="bioRxiv">
        <title>The genome of the oomycete Peronosclerospora sorghi, a cosmopolitan pathogen of maize and sorghum, is inflated with dispersed pseudogenes.</title>
        <authorList>
            <person name="Fletcher K."/>
            <person name="Martin F."/>
            <person name="Isakeit T."/>
            <person name="Cavanaugh K."/>
            <person name="Magill C."/>
            <person name="Michelmore R."/>
        </authorList>
    </citation>
    <scope>NUCLEOTIDE SEQUENCE [LARGE SCALE GENOMIC DNA]</scope>
    <source>
        <strain evidence="1">P6</strain>
    </source>
</reference>
<proteinExistence type="predicted"/>
<dbReference type="EMBL" id="CM047583">
    <property type="protein sequence ID" value="KAI9913253.1"/>
    <property type="molecule type" value="Genomic_DNA"/>
</dbReference>
<dbReference type="Proteomes" id="UP001163321">
    <property type="component" value="Chromosome 4"/>
</dbReference>
<accession>A0ACC0W377</accession>
<evidence type="ECO:0000313" key="1">
    <source>
        <dbReference type="EMBL" id="KAI9913253.1"/>
    </source>
</evidence>
<name>A0ACC0W377_9STRA</name>
<sequence length="1126" mass="124857">MGNCCSTEAPGVVARHSGDKNDVLTVPFGALPSTPHKYAATEDTTPHVNKDEEPASLSSSPFASVSPKPSSESDTDAFVPPPRPSTAHLDNTHYVKIGDYNLRYSYYSKRGYYPEARKKANQDSYYCETHFAGDDQKAFFAVFDGHGQYGDVCSQFAAEQLPENIIKNLEENLGILPALTKAHVQTNRAMHEASFDDSMSGTTSISVLFCGNEIHVSNVGDSRAIIAQENFKASTLEGEANLVAKPLSIDQTPFRQDERNRVKKCGARILTVDQVEGLEPLHENWGISLGDEIDENGDPPRIWHPYGQYPGTAFTRSIGDLVSEELGVTAEPEILCKGLNPHDKFIIVASDGVFEFLTSQNVIDIVKQYENPSEACHALVEEAYNRWLQFEVRTDDITAICIFLDGVIPSKERDGPRGSIYVGGEVLDLQSMQRPVRGFTKNHARRNTIVGTDAIRLSLGEAFLDDDEDLGQLPCVNENEATSVEEEGWIKKAVQGNFLFNHLGDKKIREVISVLKKLEVNAGDVVVRQGVTGDAFYMVESGEFEARHLEKEHLPEDCSSPDAYGNVAQVYKATNDLHPTFGELALIYPKPRVNTVIAKTQGILWVLDRSAFRSILMRGRPLRDVVRRLRQISLLRPLTVAQTNLVAEEMRTVVFEPNQVVLHEGMTEPGFFLITSGRIESTSKTDNSAPLEHKTFDYFGEGALVRRRSISQRSIRAIERTECLFIRKDALELAVGKLSSVMEKDKLRCARRSRISASQKVSTTNTLVQFDTETNTTMPESITDLEVVGSVLSDLINTVRLVEVKGSSPPVYMTLRSVSKQVIVDAGMQKHLSGERDIYVSLYGKNALVPQLFGMNTNDSDIHMLYDAQIVGTLESFLTGEPHGESFVRYYAAQVVMALEFLHVEGVVSRMVDPMNLMVDRSGNLRMINLRYDSRNTLVVAEPIPCVEPPSIWPRSKLLAKACTLPICDLYVLSTSNVCIVGHNIAADYWALGVLMYEMLTGATPFTREDKNDLEILNDIVSFCPIHLSWPEHTSAELKDIIEKLLSPDFTTRLGYSDVRAGACEPIKKHAFFAGISWEATKVGSFSAPLEAEAASEFKQITASGSQEKLNIGNVYTGDVDWFAGF</sequence>
<keyword evidence="2" id="KW-1185">Reference proteome</keyword>
<protein>
    <submittedName>
        <fullName evidence="1">Uncharacterized protein</fullName>
    </submittedName>
</protein>
<organism evidence="1 2">
    <name type="scientific">Peronosclerospora sorghi</name>
    <dbReference type="NCBI Taxonomy" id="230839"/>
    <lineage>
        <taxon>Eukaryota</taxon>
        <taxon>Sar</taxon>
        <taxon>Stramenopiles</taxon>
        <taxon>Oomycota</taxon>
        <taxon>Peronosporomycetes</taxon>
        <taxon>Peronosporales</taxon>
        <taxon>Peronosporaceae</taxon>
        <taxon>Peronosclerospora</taxon>
    </lineage>
</organism>
<evidence type="ECO:0000313" key="2">
    <source>
        <dbReference type="Proteomes" id="UP001163321"/>
    </source>
</evidence>